<dbReference type="InterPro" id="IPR046342">
    <property type="entry name" value="CBS_dom_sf"/>
</dbReference>
<organism evidence="1 2">
    <name type="scientific">Nonomuraea diastatica</name>
    <dbReference type="NCBI Taxonomy" id="1848329"/>
    <lineage>
        <taxon>Bacteria</taxon>
        <taxon>Bacillati</taxon>
        <taxon>Actinomycetota</taxon>
        <taxon>Actinomycetes</taxon>
        <taxon>Streptosporangiales</taxon>
        <taxon>Streptosporangiaceae</taxon>
        <taxon>Nonomuraea</taxon>
    </lineage>
</organism>
<dbReference type="SUPFAM" id="SSF54631">
    <property type="entry name" value="CBS-domain pair"/>
    <property type="match status" value="1"/>
</dbReference>
<name>A0A4R4WJV0_9ACTN</name>
<gene>
    <name evidence="1" type="ORF">E1294_26680</name>
</gene>
<keyword evidence="2" id="KW-1185">Reference proteome</keyword>
<sequence length="165" mass="17803">MILMIARDLAHDFPAMRSDARLMDVLAVMVRGNLPGVVILDFSGRPQATLSLPKVLDLLLPWPFRESPNLAKVLPEETGDRILTEALHRPIGDLLSALPAWEHCRVPGHATNLEVVTAMTRQRSPLATVFDAGAGPNVICANRLLARLLQALSEGSLGQGAGCRS</sequence>
<accession>A0A4R4WJV0</accession>
<evidence type="ECO:0000313" key="1">
    <source>
        <dbReference type="EMBL" id="TDD17757.1"/>
    </source>
</evidence>
<dbReference type="EMBL" id="SMKP01000081">
    <property type="protein sequence ID" value="TDD17757.1"/>
    <property type="molecule type" value="Genomic_DNA"/>
</dbReference>
<dbReference type="OrthoDB" id="9928917at2"/>
<dbReference type="Proteomes" id="UP000294543">
    <property type="component" value="Unassembled WGS sequence"/>
</dbReference>
<evidence type="ECO:0000313" key="2">
    <source>
        <dbReference type="Proteomes" id="UP000294543"/>
    </source>
</evidence>
<dbReference type="Gene3D" id="3.10.580.10">
    <property type="entry name" value="CBS-domain"/>
    <property type="match status" value="1"/>
</dbReference>
<evidence type="ECO:0008006" key="3">
    <source>
        <dbReference type="Google" id="ProtNLM"/>
    </source>
</evidence>
<proteinExistence type="predicted"/>
<dbReference type="RefSeq" id="WP_132512716.1">
    <property type="nucleotide sequence ID" value="NZ_SMKP01000081.1"/>
</dbReference>
<protein>
    <recommendedName>
        <fullName evidence="3">CBS domain-containing protein</fullName>
    </recommendedName>
</protein>
<dbReference type="AlphaFoldDB" id="A0A4R4WJV0"/>
<comment type="caution">
    <text evidence="1">The sequence shown here is derived from an EMBL/GenBank/DDBJ whole genome shotgun (WGS) entry which is preliminary data.</text>
</comment>
<reference evidence="1 2" key="1">
    <citation type="submission" date="2019-03" db="EMBL/GenBank/DDBJ databases">
        <title>Draft genome sequences of novel Actinobacteria.</title>
        <authorList>
            <person name="Sahin N."/>
            <person name="Ay H."/>
            <person name="Saygin H."/>
        </authorList>
    </citation>
    <scope>NUCLEOTIDE SEQUENCE [LARGE SCALE GENOMIC DNA]</scope>
    <source>
        <strain evidence="1 2">KC712</strain>
    </source>
</reference>